<protein>
    <submittedName>
        <fullName evidence="1">Uncharacterized protein</fullName>
    </submittedName>
</protein>
<evidence type="ECO:0000313" key="2">
    <source>
        <dbReference type="Proteomes" id="UP000014115"/>
    </source>
</evidence>
<sequence length="45" mass="5359">MPPEFRQAALQKDYDAMNEMIYGEYPSWESIMNTIKAFEQELADR</sequence>
<reference evidence="1 2" key="1">
    <citation type="journal article" date="2012" name="J. Bacteriol.">
        <title>Genome Sequence of Idiomarina xiamenensis Type Strain 10-D-4.</title>
        <authorList>
            <person name="Lai Q."/>
            <person name="Wang L."/>
            <person name="Wang W."/>
            <person name="Shao Z."/>
        </authorList>
    </citation>
    <scope>NUCLEOTIDE SEQUENCE [LARGE SCALE GENOMIC DNA]</scope>
    <source>
        <strain evidence="1 2">10-D-4</strain>
    </source>
</reference>
<accession>K2KHT8</accession>
<evidence type="ECO:0000313" key="1">
    <source>
        <dbReference type="EMBL" id="EKE87528.1"/>
    </source>
</evidence>
<dbReference type="Proteomes" id="UP000014115">
    <property type="component" value="Unassembled WGS sequence"/>
</dbReference>
<proteinExistence type="predicted"/>
<gene>
    <name evidence="1" type="ORF">A10D4_00500</name>
</gene>
<dbReference type="PATRIC" id="fig|740709.3.peg.100"/>
<dbReference type="RefSeq" id="WP_008487025.1">
    <property type="nucleotide sequence ID" value="NZ_AMRG01000001.1"/>
</dbReference>
<keyword evidence="2" id="KW-1185">Reference proteome</keyword>
<dbReference type="EMBL" id="AMRG01000001">
    <property type="protein sequence ID" value="EKE87528.1"/>
    <property type="molecule type" value="Genomic_DNA"/>
</dbReference>
<dbReference type="AlphaFoldDB" id="K2KHT8"/>
<name>K2KHT8_9GAMM</name>
<organism evidence="1 2">
    <name type="scientific">Idiomarina xiamenensis 10-D-4</name>
    <dbReference type="NCBI Taxonomy" id="740709"/>
    <lineage>
        <taxon>Bacteria</taxon>
        <taxon>Pseudomonadati</taxon>
        <taxon>Pseudomonadota</taxon>
        <taxon>Gammaproteobacteria</taxon>
        <taxon>Alteromonadales</taxon>
        <taxon>Idiomarinaceae</taxon>
        <taxon>Idiomarina</taxon>
    </lineage>
</organism>
<dbReference type="STRING" id="740709.A10D4_00500"/>
<comment type="caution">
    <text evidence="1">The sequence shown here is derived from an EMBL/GenBank/DDBJ whole genome shotgun (WGS) entry which is preliminary data.</text>
</comment>